<evidence type="ECO:0000256" key="1">
    <source>
        <dbReference type="SAM" id="MobiDB-lite"/>
    </source>
</evidence>
<evidence type="ECO:0000313" key="3">
    <source>
        <dbReference type="Proteomes" id="UP000007100"/>
    </source>
</evidence>
<dbReference type="RefSeq" id="WP_013639972.1">
    <property type="nucleotide sequence ID" value="NC_015186.1"/>
</dbReference>
<sequence>MASAVPLASPASRFAAIIAALCDRVAAEGHRRGIAGPLVILIWTRLRRLAARLAAALDGPQRPPRPRHPATARQPAPARPRPLPRRLGWLGTLIPGAAAAAGQLRDLLADPEILALAASIPAAGRALRPLCHALGLRPPPALRRPKIPDRAPDPAADTAPDPAALPPPCAAPPASAAGPTPAARCAPSPPASRRRRNGA</sequence>
<gene>
    <name evidence="2" type="ordered locus">ACMV_14080</name>
</gene>
<feature type="compositionally biased region" description="Low complexity" evidence="1">
    <location>
        <begin position="153"/>
        <end position="162"/>
    </location>
</feature>
<feature type="region of interest" description="Disordered" evidence="1">
    <location>
        <begin position="57"/>
        <end position="82"/>
    </location>
</feature>
<keyword evidence="3" id="KW-1185">Reference proteome</keyword>
<protein>
    <submittedName>
        <fullName evidence="2">Uncharacterized protein</fullName>
    </submittedName>
</protein>
<accession>F0IY95</accession>
<name>F0IY95_ACIMA</name>
<dbReference type="Proteomes" id="UP000007100">
    <property type="component" value="Chromosome"/>
</dbReference>
<proteinExistence type="predicted"/>
<feature type="compositionally biased region" description="Low complexity" evidence="1">
    <location>
        <begin position="172"/>
        <end position="186"/>
    </location>
</feature>
<dbReference type="EMBL" id="AP012035">
    <property type="protein sequence ID" value="BAJ80755.1"/>
    <property type="molecule type" value="Genomic_DNA"/>
</dbReference>
<evidence type="ECO:0000313" key="2">
    <source>
        <dbReference type="EMBL" id="BAJ80755.1"/>
    </source>
</evidence>
<organism evidence="2 3">
    <name type="scientific">Acidiphilium multivorum (strain DSM 11245 / JCM 8867 / NBRC 100883 / AIU 301)</name>
    <dbReference type="NCBI Taxonomy" id="926570"/>
    <lineage>
        <taxon>Bacteria</taxon>
        <taxon>Pseudomonadati</taxon>
        <taxon>Pseudomonadota</taxon>
        <taxon>Alphaproteobacteria</taxon>
        <taxon>Acetobacterales</taxon>
        <taxon>Acidocellaceae</taxon>
        <taxon>Acidiphilium</taxon>
    </lineage>
</organism>
<dbReference type="HOGENOM" id="CLU_113985_0_0_5"/>
<reference evidence="2 3" key="1">
    <citation type="submission" date="2010-12" db="EMBL/GenBank/DDBJ databases">
        <title>Whole genome sequence of Acidiphilium multivorum AIU301.</title>
        <authorList>
            <person name="Narita-Yamada S."/>
            <person name="Nakamura S."/>
            <person name="Ito N."/>
            <person name="Takarada H."/>
            <person name="Katano Y."/>
            <person name="Nakazawa H."/>
            <person name="Hosoyama A."/>
            <person name="Yamada R."/>
            <person name="Fujita N."/>
        </authorList>
    </citation>
    <scope>NUCLEOTIDE SEQUENCE [LARGE SCALE GENOMIC DNA]</scope>
    <source>
        <strain evidence="3">DSM 11245 / JCM 8867 / AIU301</strain>
    </source>
</reference>
<dbReference type="AlphaFoldDB" id="F0IY95"/>
<feature type="region of interest" description="Disordered" evidence="1">
    <location>
        <begin position="137"/>
        <end position="199"/>
    </location>
</feature>
<dbReference type="KEGG" id="amv:ACMV_14080"/>